<keyword evidence="10" id="KW-1185">Reference proteome</keyword>
<evidence type="ECO:0000259" key="7">
    <source>
        <dbReference type="Pfam" id="PF04042"/>
    </source>
</evidence>
<name>A0A3Q0S254_AMPCI</name>
<evidence type="ECO:0000256" key="1">
    <source>
        <dbReference type="ARBA" id="ARBA00004123"/>
    </source>
</evidence>
<dbReference type="Ensembl" id="ENSACIT00000019455.1">
    <property type="protein sequence ID" value="ENSACIP00000018944.1"/>
    <property type="gene ID" value="ENSACIG00000014714.1"/>
</dbReference>
<keyword evidence="3 6" id="KW-0235">DNA replication</keyword>
<feature type="domain" description="DNA polymerase alpha/delta/epsilon subunit B" evidence="7">
    <location>
        <begin position="273"/>
        <end position="473"/>
    </location>
</feature>
<dbReference type="GeneTree" id="ENSGT00390000012435"/>
<evidence type="ECO:0000313" key="10">
    <source>
        <dbReference type="Proteomes" id="UP000261340"/>
    </source>
</evidence>
<evidence type="ECO:0000256" key="2">
    <source>
        <dbReference type="ARBA" id="ARBA00009560"/>
    </source>
</evidence>
<dbReference type="Proteomes" id="UP000261340">
    <property type="component" value="Unplaced"/>
</dbReference>
<evidence type="ECO:0000256" key="5">
    <source>
        <dbReference type="ARBA" id="ARBA00023242"/>
    </source>
</evidence>
<dbReference type="Pfam" id="PF04042">
    <property type="entry name" value="DNA_pol_E_B"/>
    <property type="match status" value="1"/>
</dbReference>
<protein>
    <recommendedName>
        <fullName evidence="6">DNA polymerase epsilon subunit</fullName>
    </recommendedName>
    <alternativeName>
        <fullName evidence="6">DNA polymerase II subunit 2</fullName>
    </alternativeName>
</protein>
<organism evidence="9 10">
    <name type="scientific">Amphilophus citrinellus</name>
    <name type="common">Midas cichlid</name>
    <name type="synonym">Cichlasoma citrinellum</name>
    <dbReference type="NCBI Taxonomy" id="61819"/>
    <lineage>
        <taxon>Eukaryota</taxon>
        <taxon>Metazoa</taxon>
        <taxon>Chordata</taxon>
        <taxon>Craniata</taxon>
        <taxon>Vertebrata</taxon>
        <taxon>Euteleostomi</taxon>
        <taxon>Actinopterygii</taxon>
        <taxon>Neopterygii</taxon>
        <taxon>Teleostei</taxon>
        <taxon>Neoteleostei</taxon>
        <taxon>Acanthomorphata</taxon>
        <taxon>Ovalentaria</taxon>
        <taxon>Cichlomorphae</taxon>
        <taxon>Cichliformes</taxon>
        <taxon>Cichlidae</taxon>
        <taxon>New World cichlids</taxon>
        <taxon>Cichlasomatinae</taxon>
        <taxon>Heroini</taxon>
        <taxon>Amphilophus</taxon>
    </lineage>
</organism>
<feature type="domain" description="DNA polymerase epsilon subunit B N-terminal" evidence="8">
    <location>
        <begin position="4"/>
        <end position="59"/>
    </location>
</feature>
<dbReference type="GO" id="GO:0003677">
    <property type="term" value="F:DNA binding"/>
    <property type="evidence" value="ECO:0007669"/>
    <property type="project" value="UniProtKB-UniRule"/>
</dbReference>
<dbReference type="InterPro" id="IPR007185">
    <property type="entry name" value="DNA_pol_a/d/e_bsu"/>
</dbReference>
<dbReference type="AlphaFoldDB" id="A0A3Q0S254"/>
<dbReference type="GO" id="GO:0006261">
    <property type="term" value="P:DNA-templated DNA replication"/>
    <property type="evidence" value="ECO:0007669"/>
    <property type="project" value="InterPro"/>
</dbReference>
<evidence type="ECO:0000259" key="8">
    <source>
        <dbReference type="Pfam" id="PF12213"/>
    </source>
</evidence>
<accession>A0A3Q0S254</accession>
<sequence>MDVARRIKTKVSAGFKMRGLILRPEASRYLVEVLESVSHSELDDVIERVLDAVEKQPCECSALCCMQLFVDNVFNIIGAFDVPRYIYSVERKKFVPVSMTSHPTPSLCGLARDKAELFKERYTILQQRTHRHELFTPPTVGAAVEEGRNKFQLKTVEALLGSSAKLGEVIILGMVTQLKEGKFYLEDPSGTVQLDMSKFHNGLYTESCFVLAEGWYEDSVFHVTGFGFPPTEPSSATRAYYGNMNFFGGPSATSVKMSAKLKQLEEENEDAMFVIVSDVWLDSVEVMEKLNIMFSGYAAMPPTCFIFCGNFSSAPYGKTQIKSLKESLKTLADAICSYPSIHSSSRFVFVPGPEDPGPGTILPRPPLADYITEEFRQRVPFSVFTTNPCRIQYCSQEIIIIREDLVNKMCRNCVRLPNNNLDIPNHFVRTILSQGHLTPLPLYVSPVFWAYDYTLRVYPVPDVIVFADKYDPFSITNTDCLCVNPGSFPKSGFGFKVYYPSNRTVEDSKLQGL</sequence>
<comment type="similarity">
    <text evidence="2 6">Belongs to the DNA polymerase epsilon subunit B family.</text>
</comment>
<dbReference type="PANTHER" id="PTHR12708">
    <property type="entry name" value="DNA POLYMERASE EPSILON SUBUNIT B"/>
    <property type="match status" value="1"/>
</dbReference>
<dbReference type="GO" id="GO:0008622">
    <property type="term" value="C:epsilon DNA polymerase complex"/>
    <property type="evidence" value="ECO:0007669"/>
    <property type="project" value="UniProtKB-UniRule"/>
</dbReference>
<dbReference type="GO" id="GO:0042276">
    <property type="term" value="P:error-prone translesion synthesis"/>
    <property type="evidence" value="ECO:0007669"/>
    <property type="project" value="TreeGrafter"/>
</dbReference>
<reference evidence="9" key="1">
    <citation type="submission" date="2025-08" db="UniProtKB">
        <authorList>
            <consortium name="Ensembl"/>
        </authorList>
    </citation>
    <scope>IDENTIFICATION</scope>
</reference>
<dbReference type="InterPro" id="IPR024639">
    <property type="entry name" value="DNA_pol_e_bsu_N"/>
</dbReference>
<comment type="function">
    <text evidence="6">Participates in DNA repair and in chromosomal DNA replication.</text>
</comment>
<evidence type="ECO:0000256" key="3">
    <source>
        <dbReference type="ARBA" id="ARBA00022705"/>
    </source>
</evidence>
<comment type="subcellular location">
    <subcellularLocation>
        <location evidence="1 6">Nucleus</location>
    </subcellularLocation>
</comment>
<dbReference type="PANTHER" id="PTHR12708:SF0">
    <property type="entry name" value="DNA POLYMERASE EPSILON SUBUNIT 2"/>
    <property type="match status" value="1"/>
</dbReference>
<reference evidence="9" key="2">
    <citation type="submission" date="2025-09" db="UniProtKB">
        <authorList>
            <consortium name="Ensembl"/>
        </authorList>
    </citation>
    <scope>IDENTIFICATION</scope>
</reference>
<dbReference type="OMA" id="FFCEGCF"/>
<dbReference type="STRING" id="61819.ENSACIP00000018944"/>
<evidence type="ECO:0000313" key="9">
    <source>
        <dbReference type="Ensembl" id="ENSACIP00000018944.1"/>
    </source>
</evidence>
<evidence type="ECO:0000256" key="4">
    <source>
        <dbReference type="ARBA" id="ARBA00023125"/>
    </source>
</evidence>
<dbReference type="Gene3D" id="3.60.21.60">
    <property type="match status" value="1"/>
</dbReference>
<evidence type="ECO:0000256" key="6">
    <source>
        <dbReference type="PIRNR" id="PIRNR000799"/>
    </source>
</evidence>
<dbReference type="Gene3D" id="1.10.8.60">
    <property type="match status" value="1"/>
</dbReference>
<dbReference type="InterPro" id="IPR016266">
    <property type="entry name" value="POLE2"/>
</dbReference>
<dbReference type="PIRSF" id="PIRSF000799">
    <property type="entry name" value="DNA_pol_eps_2"/>
    <property type="match status" value="1"/>
</dbReference>
<keyword evidence="4 6" id="KW-0238">DNA-binding</keyword>
<keyword evidence="5 6" id="KW-0539">Nucleus</keyword>
<dbReference type="Pfam" id="PF12213">
    <property type="entry name" value="Dpoe2NT"/>
    <property type="match status" value="1"/>
</dbReference>
<proteinExistence type="inferred from homology"/>